<dbReference type="Proteomes" id="UP000281112">
    <property type="component" value="Unassembled WGS sequence"/>
</dbReference>
<dbReference type="RefSeq" id="WP_124938398.1">
    <property type="nucleotide sequence ID" value="NZ_RJVQ01000009.1"/>
</dbReference>
<dbReference type="Pfam" id="PF10719">
    <property type="entry name" value="ComFB"/>
    <property type="match status" value="1"/>
</dbReference>
<sequence>MNISSDVHNYMETLVGQILAIDHYVDKYTDSQLADLACIALSQLRPVYIRYDIDFLSALPEEKAVHLRKCAHDAIEAAESMIADDRRKHREQDEIPVVMSGARYEEDLELEWFEKPIVSKAHKN</sequence>
<evidence type="ECO:0000313" key="1">
    <source>
        <dbReference type="EMBL" id="RQW61798.1"/>
    </source>
</evidence>
<accession>A0A3N9TC65</accession>
<reference evidence="1 2" key="1">
    <citation type="submission" date="2018-11" db="EMBL/GenBank/DDBJ databases">
        <title>Vibrio LJC006 sp. nov., isolated from seawater during the bloom of the enteromorpha.</title>
        <authorList>
            <person name="Liang J."/>
        </authorList>
    </citation>
    <scope>NUCLEOTIDE SEQUENCE [LARGE SCALE GENOMIC DNA]</scope>
    <source>
        <strain evidence="1 2">LJC006</strain>
    </source>
</reference>
<organism evidence="1 2">
    <name type="scientific">Vibrio viridaestus</name>
    <dbReference type="NCBI Taxonomy" id="2487322"/>
    <lineage>
        <taxon>Bacteria</taxon>
        <taxon>Pseudomonadati</taxon>
        <taxon>Pseudomonadota</taxon>
        <taxon>Gammaproteobacteria</taxon>
        <taxon>Vibrionales</taxon>
        <taxon>Vibrionaceae</taxon>
        <taxon>Vibrio</taxon>
    </lineage>
</organism>
<keyword evidence="2" id="KW-1185">Reference proteome</keyword>
<name>A0A3N9TC65_9VIBR</name>
<dbReference type="AlphaFoldDB" id="A0A3N9TC65"/>
<protein>
    <submittedName>
        <fullName evidence="1">Competence protein ComFB</fullName>
    </submittedName>
</protein>
<comment type="caution">
    <text evidence="1">The sequence shown here is derived from an EMBL/GenBank/DDBJ whole genome shotgun (WGS) entry which is preliminary data.</text>
</comment>
<dbReference type="OrthoDB" id="5895647at2"/>
<evidence type="ECO:0000313" key="2">
    <source>
        <dbReference type="Proteomes" id="UP000281112"/>
    </source>
</evidence>
<gene>
    <name evidence="1" type="ORF">EES38_16955</name>
</gene>
<proteinExistence type="predicted"/>
<dbReference type="InterPro" id="IPR019657">
    <property type="entry name" value="ComFB"/>
</dbReference>
<dbReference type="EMBL" id="RJVQ01000009">
    <property type="protein sequence ID" value="RQW61798.1"/>
    <property type="molecule type" value="Genomic_DNA"/>
</dbReference>